<dbReference type="RefSeq" id="WP_146526035.1">
    <property type="nucleotide sequence ID" value="NZ_SJPV01000003.1"/>
</dbReference>
<proteinExistence type="predicted"/>
<evidence type="ECO:0000313" key="3">
    <source>
        <dbReference type="Proteomes" id="UP000319143"/>
    </source>
</evidence>
<dbReference type="Gene3D" id="3.10.180.10">
    <property type="entry name" value="2,3-Dihydroxybiphenyl 1,2-Dioxygenase, domain 1"/>
    <property type="match status" value="1"/>
</dbReference>
<dbReference type="PANTHER" id="PTHR36503">
    <property type="entry name" value="BLR2520 PROTEIN"/>
    <property type="match status" value="1"/>
</dbReference>
<gene>
    <name evidence="2" type="ORF">Poly41_21170</name>
</gene>
<feature type="domain" description="Glyoxalase/Bleomycin resistance-like N-terminal" evidence="1">
    <location>
        <begin position="3"/>
        <end position="41"/>
    </location>
</feature>
<evidence type="ECO:0000259" key="1">
    <source>
        <dbReference type="Pfam" id="PF22677"/>
    </source>
</evidence>
<dbReference type="Pfam" id="PF22677">
    <property type="entry name" value="Ble-like_N"/>
    <property type="match status" value="1"/>
</dbReference>
<accession>A0A5C6DPS5</accession>
<dbReference type="InterPro" id="IPR029068">
    <property type="entry name" value="Glyas_Bleomycin-R_OHBP_Dase"/>
</dbReference>
<dbReference type="SUPFAM" id="SSF54593">
    <property type="entry name" value="Glyoxalase/Bleomycin resistance protein/Dihydroxybiphenyl dioxygenase"/>
    <property type="match status" value="1"/>
</dbReference>
<dbReference type="PANTHER" id="PTHR36503:SF2">
    <property type="entry name" value="BLR2408 PROTEIN"/>
    <property type="match status" value="1"/>
</dbReference>
<reference evidence="2 3" key="1">
    <citation type="submission" date="2019-02" db="EMBL/GenBank/DDBJ databases">
        <title>Deep-cultivation of Planctomycetes and their phenomic and genomic characterization uncovers novel biology.</title>
        <authorList>
            <person name="Wiegand S."/>
            <person name="Jogler M."/>
            <person name="Boedeker C."/>
            <person name="Pinto D."/>
            <person name="Vollmers J."/>
            <person name="Rivas-Marin E."/>
            <person name="Kohn T."/>
            <person name="Peeters S.H."/>
            <person name="Heuer A."/>
            <person name="Rast P."/>
            <person name="Oberbeckmann S."/>
            <person name="Bunk B."/>
            <person name="Jeske O."/>
            <person name="Meyerdierks A."/>
            <person name="Storesund J.E."/>
            <person name="Kallscheuer N."/>
            <person name="Luecker S."/>
            <person name="Lage O.M."/>
            <person name="Pohl T."/>
            <person name="Merkel B.J."/>
            <person name="Hornburger P."/>
            <person name="Mueller R.-W."/>
            <person name="Bruemmer F."/>
            <person name="Labrenz M."/>
            <person name="Spormann A.M."/>
            <person name="Op Den Camp H."/>
            <person name="Overmann J."/>
            <person name="Amann R."/>
            <person name="Jetten M.S.M."/>
            <person name="Mascher T."/>
            <person name="Medema M.H."/>
            <person name="Devos D.P."/>
            <person name="Kaster A.-K."/>
            <person name="Ovreas L."/>
            <person name="Rohde M."/>
            <person name="Galperin M.Y."/>
            <person name="Jogler C."/>
        </authorList>
    </citation>
    <scope>NUCLEOTIDE SEQUENCE [LARGE SCALE GENOMIC DNA]</scope>
    <source>
        <strain evidence="2 3">Poly41</strain>
    </source>
</reference>
<organism evidence="2 3">
    <name type="scientific">Novipirellula artificiosorum</name>
    <dbReference type="NCBI Taxonomy" id="2528016"/>
    <lineage>
        <taxon>Bacteria</taxon>
        <taxon>Pseudomonadati</taxon>
        <taxon>Planctomycetota</taxon>
        <taxon>Planctomycetia</taxon>
        <taxon>Pirellulales</taxon>
        <taxon>Pirellulaceae</taxon>
        <taxon>Novipirellula</taxon>
    </lineage>
</organism>
<dbReference type="InterPro" id="IPR053863">
    <property type="entry name" value="Glyoxy/Ble-like_N"/>
</dbReference>
<sequence length="146" mass="16060">MSKSVFVNLPVADLKASMAFYEAVGFTNNPDFTDDTAACMVWSDAIYVMLLTHDKWKTFTDRPIPSTTSSEVMLCFNLDSRAEVDAINRLAGEHGGTADINPSLDHGFMFSRFFSDLDGHVWEPLWMDPAAIPPSSQDETGQGAST</sequence>
<dbReference type="Proteomes" id="UP000319143">
    <property type="component" value="Unassembled WGS sequence"/>
</dbReference>
<name>A0A5C6DPS5_9BACT</name>
<comment type="caution">
    <text evidence="2">The sequence shown here is derived from an EMBL/GenBank/DDBJ whole genome shotgun (WGS) entry which is preliminary data.</text>
</comment>
<evidence type="ECO:0000313" key="2">
    <source>
        <dbReference type="EMBL" id="TWU39293.1"/>
    </source>
</evidence>
<dbReference type="EMBL" id="SJPV01000003">
    <property type="protein sequence ID" value="TWU39293.1"/>
    <property type="molecule type" value="Genomic_DNA"/>
</dbReference>
<protein>
    <submittedName>
        <fullName evidence="2">Glyoxalase-like domain protein</fullName>
    </submittedName>
</protein>
<keyword evidence="3" id="KW-1185">Reference proteome</keyword>
<dbReference type="AlphaFoldDB" id="A0A5C6DPS5"/>
<dbReference type="OrthoDB" id="9798430at2"/>